<sequence length="145" mass="15440">MYRLCDPTGGFYPHTERLTGGSCIPAPPLLSRRETICSSAWAASSHIVGPDTAGWDKAGLGHSLTWTQLDLDTAGLNTDVAVLSSWLWEDRGLSAMKTAAQQCASWPEIRRKDKVSSGGGGAHGQVGRGDGDQVVMQCGRDQTKP</sequence>
<name>A0A9Q0DGI8_9TELE</name>
<accession>A0A9Q0DGI8</accession>
<organism evidence="2 3">
    <name type="scientific">Muraenolepis orangiensis</name>
    <name type="common">Patagonian moray cod</name>
    <dbReference type="NCBI Taxonomy" id="630683"/>
    <lineage>
        <taxon>Eukaryota</taxon>
        <taxon>Metazoa</taxon>
        <taxon>Chordata</taxon>
        <taxon>Craniata</taxon>
        <taxon>Vertebrata</taxon>
        <taxon>Euteleostomi</taxon>
        <taxon>Actinopterygii</taxon>
        <taxon>Neopterygii</taxon>
        <taxon>Teleostei</taxon>
        <taxon>Neoteleostei</taxon>
        <taxon>Acanthomorphata</taxon>
        <taxon>Zeiogadaria</taxon>
        <taxon>Gadariae</taxon>
        <taxon>Gadiformes</taxon>
        <taxon>Muraenolepidoidei</taxon>
        <taxon>Muraenolepididae</taxon>
        <taxon>Muraenolepis</taxon>
    </lineage>
</organism>
<keyword evidence="3" id="KW-1185">Reference proteome</keyword>
<feature type="compositionally biased region" description="Gly residues" evidence="1">
    <location>
        <begin position="117"/>
        <end position="128"/>
    </location>
</feature>
<dbReference type="Proteomes" id="UP001148018">
    <property type="component" value="Unassembled WGS sequence"/>
</dbReference>
<evidence type="ECO:0000313" key="3">
    <source>
        <dbReference type="Proteomes" id="UP001148018"/>
    </source>
</evidence>
<feature type="region of interest" description="Disordered" evidence="1">
    <location>
        <begin position="111"/>
        <end position="145"/>
    </location>
</feature>
<proteinExistence type="predicted"/>
<evidence type="ECO:0000256" key="1">
    <source>
        <dbReference type="SAM" id="MobiDB-lite"/>
    </source>
</evidence>
<evidence type="ECO:0000313" key="2">
    <source>
        <dbReference type="EMBL" id="KAJ3587221.1"/>
    </source>
</evidence>
<dbReference type="EMBL" id="JANIIK010000116">
    <property type="protein sequence ID" value="KAJ3587221.1"/>
    <property type="molecule type" value="Genomic_DNA"/>
</dbReference>
<dbReference type="AlphaFoldDB" id="A0A9Q0DGI8"/>
<gene>
    <name evidence="2" type="ORF">NHX12_010819</name>
</gene>
<comment type="caution">
    <text evidence="2">The sequence shown here is derived from an EMBL/GenBank/DDBJ whole genome shotgun (WGS) entry which is preliminary data.</text>
</comment>
<protein>
    <submittedName>
        <fullName evidence="2">Uncharacterized protein</fullName>
    </submittedName>
</protein>
<reference evidence="2" key="1">
    <citation type="submission" date="2022-07" db="EMBL/GenBank/DDBJ databases">
        <title>Chromosome-level genome of Muraenolepis orangiensis.</title>
        <authorList>
            <person name="Kim J."/>
        </authorList>
    </citation>
    <scope>NUCLEOTIDE SEQUENCE</scope>
    <source>
        <strain evidence="2">KU_S4_2022</strain>
        <tissue evidence="2">Muscle</tissue>
    </source>
</reference>